<dbReference type="Proteomes" id="UP000004030">
    <property type="component" value="Unassembled WGS sequence"/>
</dbReference>
<comment type="subcellular location">
    <subcellularLocation>
        <location evidence="1">Cell membrane</location>
        <topology evidence="1">Multi-pass membrane protein</topology>
    </subcellularLocation>
</comment>
<accession>G6ECR2</accession>
<dbReference type="RefSeq" id="WP_007013048.1">
    <property type="nucleotide sequence ID" value="NZ_AGFM01000029.1"/>
</dbReference>
<proteinExistence type="inferred from homology"/>
<keyword evidence="1" id="KW-1133">Transmembrane helix</keyword>
<evidence type="ECO:0000256" key="1">
    <source>
        <dbReference type="RuleBase" id="RU363076"/>
    </source>
</evidence>
<dbReference type="STRING" id="1088721.JI59_09425"/>
<keyword evidence="1" id="KW-0812">Transmembrane</keyword>
<evidence type="ECO:0000313" key="2">
    <source>
        <dbReference type="EMBL" id="EHJ60973.1"/>
    </source>
</evidence>
<reference evidence="2 3" key="1">
    <citation type="journal article" date="2012" name="J. Bacteriol.">
        <title>Genome sequence of benzo(a)pyrene-degrading bacterium Novosphingobium pentaromativorans US6-1.</title>
        <authorList>
            <person name="Luo Y.R."/>
            <person name="Kang S.G."/>
            <person name="Kim S.J."/>
            <person name="Kim M.R."/>
            <person name="Li N."/>
            <person name="Lee J.H."/>
            <person name="Kwon K.K."/>
        </authorList>
    </citation>
    <scope>NUCLEOTIDE SEQUENCE [LARGE SCALE GENOMIC DNA]</scope>
    <source>
        <strain evidence="2 3">US6-1</strain>
    </source>
</reference>
<dbReference type="AlphaFoldDB" id="G6ECR2"/>
<keyword evidence="1" id="KW-0472">Membrane</keyword>
<comment type="caution">
    <text evidence="2">The sequence shown here is derived from an EMBL/GenBank/DDBJ whole genome shotgun (WGS) entry which is preliminary data.</text>
</comment>
<sequence>MRKIPILATLVVLVAATIMVSLGLWQLQRLHRKEALLAHYAQARSNAEEVLWPRDEAAQTDLLYRHARLTCEGVTEHSSMAGRNASGESGAAQTARCMLPDGAKALVVLGWSRQPNAAANWQGGIVHGVIAPGPRLVANPPLDGLEANAIPDPSEIPNNHFSYAIQWFFFAATALVIYVLAVMKRARG</sequence>
<dbReference type="Pfam" id="PF02104">
    <property type="entry name" value="SURF1"/>
    <property type="match status" value="1"/>
</dbReference>
<dbReference type="OrthoDB" id="6079986at2"/>
<comment type="similarity">
    <text evidence="1">Belongs to the SURF1 family.</text>
</comment>
<dbReference type="InterPro" id="IPR002994">
    <property type="entry name" value="Surf1/Shy1"/>
</dbReference>
<name>G6ECR2_9SPHN</name>
<dbReference type="KEGG" id="npn:JI59_09425"/>
<protein>
    <recommendedName>
        <fullName evidence="1">SURF1-like protein</fullName>
    </recommendedName>
</protein>
<dbReference type="CDD" id="cd06662">
    <property type="entry name" value="SURF1"/>
    <property type="match status" value="1"/>
</dbReference>
<dbReference type="EMBL" id="AGFM01000029">
    <property type="protein sequence ID" value="EHJ60973.1"/>
    <property type="molecule type" value="Genomic_DNA"/>
</dbReference>
<dbReference type="GO" id="GO:0005886">
    <property type="term" value="C:plasma membrane"/>
    <property type="evidence" value="ECO:0007669"/>
    <property type="project" value="UniProtKB-SubCell"/>
</dbReference>
<dbReference type="PATRIC" id="fig|1088721.3.peg.2112"/>
<comment type="caution">
    <text evidence="1">Lacks conserved residue(s) required for the propagation of feature annotation.</text>
</comment>
<gene>
    <name evidence="2" type="ORF">NSU_2133</name>
</gene>
<dbReference type="eggNOG" id="COG3346">
    <property type="taxonomic scope" value="Bacteria"/>
</dbReference>
<feature type="transmembrane region" description="Helical" evidence="1">
    <location>
        <begin position="163"/>
        <end position="183"/>
    </location>
</feature>
<evidence type="ECO:0000313" key="3">
    <source>
        <dbReference type="Proteomes" id="UP000004030"/>
    </source>
</evidence>
<keyword evidence="3" id="KW-1185">Reference proteome</keyword>
<organism evidence="2 3">
    <name type="scientific">Novosphingobium pentaromativorans US6-1</name>
    <dbReference type="NCBI Taxonomy" id="1088721"/>
    <lineage>
        <taxon>Bacteria</taxon>
        <taxon>Pseudomonadati</taxon>
        <taxon>Pseudomonadota</taxon>
        <taxon>Alphaproteobacteria</taxon>
        <taxon>Sphingomonadales</taxon>
        <taxon>Sphingomonadaceae</taxon>
        <taxon>Novosphingobium</taxon>
    </lineage>
</organism>
<keyword evidence="1" id="KW-1003">Cell membrane</keyword>